<dbReference type="EMBL" id="CP030104">
    <property type="protein sequence ID" value="AWX45790.1"/>
    <property type="molecule type" value="Genomic_DNA"/>
</dbReference>
<evidence type="ECO:0000259" key="1">
    <source>
        <dbReference type="Pfam" id="PF13480"/>
    </source>
</evidence>
<evidence type="ECO:0000313" key="2">
    <source>
        <dbReference type="EMBL" id="AWX45790.1"/>
    </source>
</evidence>
<dbReference type="Proteomes" id="UP000248536">
    <property type="component" value="Chromosome"/>
</dbReference>
<dbReference type="OrthoDB" id="9785911at2"/>
<evidence type="ECO:0000313" key="3">
    <source>
        <dbReference type="Proteomes" id="UP000248536"/>
    </source>
</evidence>
<keyword evidence="3" id="KW-1185">Reference proteome</keyword>
<protein>
    <recommendedName>
        <fullName evidence="1">BioF2-like acetyltransferase domain-containing protein</fullName>
    </recommendedName>
</protein>
<proteinExistence type="predicted"/>
<organism evidence="2 3">
    <name type="scientific">Flagellimonas maritima</name>
    <dbReference type="NCBI Taxonomy" id="1383885"/>
    <lineage>
        <taxon>Bacteria</taxon>
        <taxon>Pseudomonadati</taxon>
        <taxon>Bacteroidota</taxon>
        <taxon>Flavobacteriia</taxon>
        <taxon>Flavobacteriales</taxon>
        <taxon>Flavobacteriaceae</taxon>
        <taxon>Flagellimonas</taxon>
    </lineage>
</organism>
<dbReference type="Gene3D" id="3.40.630.30">
    <property type="match status" value="1"/>
</dbReference>
<accession>A0A2Z4LVR5</accession>
<feature type="domain" description="BioF2-like acetyltransferase" evidence="1">
    <location>
        <begin position="160"/>
        <end position="290"/>
    </location>
</feature>
<sequence length="350" mass="41287">MVYKNDSVFQVITGKKQWMQLLFEIGDFDFYHTYDYHCISKSDGERPKLIVYRKQDKIIALPIIVRPISNTDYFDATSVYGYVGPLTKNITEKFDTLDFQLKLNTFFKKENIISVFTRLNPFLPYQEHVLNKLGKIEKLGKIIYIDLLDSEIEQTSGYSRTTKRYLKKLKDSCYCKISNEYADILRFIDLYYENMDRVEAASEYYFGEKYFRELLNSPDFDAELMFVHLKDTDEAIAAALIVKTSDRMAQYHISGTLMSHLKISPMRFLIDQMRAKCSEENYNYFNIGGGLGGQNDSLLQFKSSLSKKFKTFKVWKYIVDENVYNKLSNEVKTNPMEKRHRFFPSYRSKF</sequence>
<dbReference type="Pfam" id="PF13480">
    <property type="entry name" value="Acetyltransf_6"/>
    <property type="match status" value="1"/>
</dbReference>
<dbReference type="SUPFAM" id="SSF55729">
    <property type="entry name" value="Acyl-CoA N-acyltransferases (Nat)"/>
    <property type="match status" value="1"/>
</dbReference>
<dbReference type="RefSeq" id="WP_112379145.1">
    <property type="nucleotide sequence ID" value="NZ_CP030104.1"/>
</dbReference>
<dbReference type="KEGG" id="spon:HME9304_02820"/>
<dbReference type="AlphaFoldDB" id="A0A2Z4LVR5"/>
<reference evidence="2 3" key="1">
    <citation type="submission" date="2018-06" db="EMBL/GenBank/DDBJ databases">
        <title>Spongiibacterium sp. HME9304 Genome sequencing and assembly.</title>
        <authorList>
            <person name="Kang H."/>
            <person name="Kim H."/>
            <person name="Joh K."/>
        </authorList>
    </citation>
    <scope>NUCLEOTIDE SEQUENCE [LARGE SCALE GENOMIC DNA]</scope>
    <source>
        <strain evidence="2 3">HME9304</strain>
    </source>
</reference>
<name>A0A2Z4LVR5_9FLAO</name>
<dbReference type="InterPro" id="IPR038740">
    <property type="entry name" value="BioF2-like_GNAT_dom"/>
</dbReference>
<gene>
    <name evidence="2" type="ORF">HME9304_02820</name>
</gene>
<dbReference type="InterPro" id="IPR016181">
    <property type="entry name" value="Acyl_CoA_acyltransferase"/>
</dbReference>